<dbReference type="Gene3D" id="1.20.1250.20">
    <property type="entry name" value="MFS general substrate transporter like domains"/>
    <property type="match status" value="2"/>
</dbReference>
<feature type="transmembrane region" description="Helical" evidence="9">
    <location>
        <begin position="128"/>
        <end position="150"/>
    </location>
</feature>
<feature type="transmembrane region" description="Helical" evidence="9">
    <location>
        <begin position="41"/>
        <end position="60"/>
    </location>
</feature>
<dbReference type="OrthoDB" id="4859314at2"/>
<dbReference type="PANTHER" id="PTHR23535:SF2">
    <property type="entry name" value="SUGAR EFFLUX TRANSPORTER A-RELATED"/>
    <property type="match status" value="1"/>
</dbReference>
<reference evidence="11 12" key="1">
    <citation type="journal article" date="2014" name="Int. J. Syst. Evol. Microbiol.">
        <title>Brachybacterium ginsengisoli sp. nov., isolated from soil of a ginseng field.</title>
        <authorList>
            <person name="Hoang V.A."/>
            <person name="Kim Y.J."/>
            <person name="Nguyen N.L."/>
            <person name="Yang D.C."/>
        </authorList>
    </citation>
    <scope>NUCLEOTIDE SEQUENCE [LARGE SCALE GENOMIC DNA]</scope>
    <source>
        <strain evidence="11 12">DCY80</strain>
    </source>
</reference>
<evidence type="ECO:0000256" key="7">
    <source>
        <dbReference type="ARBA" id="ARBA00022989"/>
    </source>
</evidence>
<dbReference type="GO" id="GO:0005886">
    <property type="term" value="C:plasma membrane"/>
    <property type="evidence" value="ECO:0007669"/>
    <property type="project" value="UniProtKB-SubCell"/>
</dbReference>
<dbReference type="InterPro" id="IPR020846">
    <property type="entry name" value="MFS_dom"/>
</dbReference>
<feature type="transmembrane region" description="Helical" evidence="9">
    <location>
        <begin position="359"/>
        <end position="378"/>
    </location>
</feature>
<dbReference type="InterPro" id="IPR036259">
    <property type="entry name" value="MFS_trans_sf"/>
</dbReference>
<dbReference type="PROSITE" id="PS50850">
    <property type="entry name" value="MFS"/>
    <property type="match status" value="1"/>
</dbReference>
<sequence>MNRLLMPSAALLWGLQIAFLSPSLALILTSLYGASMVEVGWVLAIYNASGFVASLVLPAWADRHLDYLRPMLGAGVLTALLVLLLATVTTLPLVTIALVVLGGPAGVGTSMMFAHLRHSGARASQVMNMRAVVSAAWVAGPPVATLIIGWYGPRAILVAIGAVALLNIATTMAMMSLRRRESLAADGAAAPVVHEDSVALGTTGIVLVTTAFVLLQATNATSMSFLAVYVPQTLGIDVLWAGIALGLAAGLEIPALMLIGRLTERFSSLGLIVTGCLAGIVYYAGVAVATGPVLLLVLQPLNAWCFAGIGGVGLTLFQQMISRPGLSTGLYMNTRRIGAILSGPLIALGGATLLGLRATFLACALLTVIGMVIILVAARRGTAVIRGSQEASVGPAQA</sequence>
<keyword evidence="8 9" id="KW-0472">Membrane</keyword>
<dbReference type="InterPro" id="IPR011701">
    <property type="entry name" value="MFS"/>
</dbReference>
<evidence type="ECO:0000256" key="2">
    <source>
        <dbReference type="ARBA" id="ARBA00006523"/>
    </source>
</evidence>
<dbReference type="Pfam" id="PF07690">
    <property type="entry name" value="MFS_1"/>
    <property type="match status" value="1"/>
</dbReference>
<evidence type="ECO:0000313" key="11">
    <source>
        <dbReference type="EMBL" id="ATG53688.1"/>
    </source>
</evidence>
<dbReference type="Proteomes" id="UP000217889">
    <property type="component" value="Chromosome"/>
</dbReference>
<feature type="transmembrane region" description="Helical" evidence="9">
    <location>
        <begin position="198"/>
        <end position="218"/>
    </location>
</feature>
<keyword evidence="12" id="KW-1185">Reference proteome</keyword>
<feature type="transmembrane region" description="Helical" evidence="9">
    <location>
        <begin position="271"/>
        <end position="295"/>
    </location>
</feature>
<evidence type="ECO:0000256" key="9">
    <source>
        <dbReference type="SAM" id="Phobius"/>
    </source>
</evidence>
<dbReference type="GO" id="GO:0022857">
    <property type="term" value="F:transmembrane transporter activity"/>
    <property type="evidence" value="ECO:0007669"/>
    <property type="project" value="InterPro"/>
</dbReference>
<dbReference type="RefSeq" id="WP_096798167.1">
    <property type="nucleotide sequence ID" value="NZ_CP023564.1"/>
</dbReference>
<feature type="transmembrane region" description="Helical" evidence="9">
    <location>
        <begin position="67"/>
        <end position="88"/>
    </location>
</feature>
<feature type="transmembrane region" description="Helical" evidence="9">
    <location>
        <begin position="156"/>
        <end position="177"/>
    </location>
</feature>
<feature type="transmembrane region" description="Helical" evidence="9">
    <location>
        <begin position="238"/>
        <end position="259"/>
    </location>
</feature>
<evidence type="ECO:0000256" key="8">
    <source>
        <dbReference type="ARBA" id="ARBA00023136"/>
    </source>
</evidence>
<keyword evidence="7 9" id="KW-1133">Transmembrane helix</keyword>
<evidence type="ECO:0000256" key="5">
    <source>
        <dbReference type="ARBA" id="ARBA00022597"/>
    </source>
</evidence>
<feature type="domain" description="Major facilitator superfamily (MFS) profile" evidence="10">
    <location>
        <begin position="2"/>
        <end position="382"/>
    </location>
</feature>
<evidence type="ECO:0000259" key="10">
    <source>
        <dbReference type="PROSITE" id="PS50850"/>
    </source>
</evidence>
<evidence type="ECO:0000256" key="6">
    <source>
        <dbReference type="ARBA" id="ARBA00022692"/>
    </source>
</evidence>
<evidence type="ECO:0000256" key="4">
    <source>
        <dbReference type="ARBA" id="ARBA00022475"/>
    </source>
</evidence>
<keyword evidence="6 9" id="KW-0812">Transmembrane</keyword>
<keyword evidence="3" id="KW-0813">Transport</keyword>
<evidence type="ECO:0000256" key="1">
    <source>
        <dbReference type="ARBA" id="ARBA00004651"/>
    </source>
</evidence>
<keyword evidence="4" id="KW-1003">Cell membrane</keyword>
<proteinExistence type="inferred from homology"/>
<keyword evidence="5" id="KW-0762">Sugar transport</keyword>
<dbReference type="EMBL" id="CP023564">
    <property type="protein sequence ID" value="ATG53688.1"/>
    <property type="molecule type" value="Genomic_DNA"/>
</dbReference>
<comment type="subcellular location">
    <subcellularLocation>
        <location evidence="1">Cell membrane</location>
        <topology evidence="1">Multi-pass membrane protein</topology>
    </subcellularLocation>
</comment>
<evidence type="ECO:0000256" key="3">
    <source>
        <dbReference type="ARBA" id="ARBA00022448"/>
    </source>
</evidence>
<comment type="similarity">
    <text evidence="2">Belongs to the major facilitator superfamily. Set transporter family.</text>
</comment>
<dbReference type="PANTHER" id="PTHR23535">
    <property type="entry name" value="SUGAR EFFLUX TRANSPORTER A-RELATED"/>
    <property type="match status" value="1"/>
</dbReference>
<name>A0A291GU20_9MICO</name>
<dbReference type="AlphaFoldDB" id="A0A291GU20"/>
<organism evidence="11 12">
    <name type="scientific">Brachybacterium ginsengisoli</name>
    <dbReference type="NCBI Taxonomy" id="1331682"/>
    <lineage>
        <taxon>Bacteria</taxon>
        <taxon>Bacillati</taxon>
        <taxon>Actinomycetota</taxon>
        <taxon>Actinomycetes</taxon>
        <taxon>Micrococcales</taxon>
        <taxon>Dermabacteraceae</taxon>
        <taxon>Brachybacterium</taxon>
    </lineage>
</organism>
<protein>
    <submittedName>
        <fullName evidence="11">MFS transporter</fullName>
    </submittedName>
</protein>
<gene>
    <name evidence="11" type="ORF">CFK41_02015</name>
</gene>
<evidence type="ECO:0000313" key="12">
    <source>
        <dbReference type="Proteomes" id="UP000217889"/>
    </source>
</evidence>
<accession>A0A291GU20</accession>
<feature type="transmembrane region" description="Helical" evidence="9">
    <location>
        <begin position="301"/>
        <end position="317"/>
    </location>
</feature>
<dbReference type="KEGG" id="bgg:CFK41_02015"/>
<dbReference type="SUPFAM" id="SSF103473">
    <property type="entry name" value="MFS general substrate transporter"/>
    <property type="match status" value="1"/>
</dbReference>
<feature type="transmembrane region" description="Helical" evidence="9">
    <location>
        <begin position="337"/>
        <end position="353"/>
    </location>
</feature>